<dbReference type="AlphaFoldDB" id="A0A0F4PUH8"/>
<reference evidence="2 3" key="1">
    <citation type="journal article" date="2015" name="BMC Genomics">
        <title>Genome mining reveals unlocked bioactive potential of marine Gram-negative bacteria.</title>
        <authorList>
            <person name="Machado H."/>
            <person name="Sonnenschein E.C."/>
            <person name="Melchiorsen J."/>
            <person name="Gram L."/>
        </authorList>
    </citation>
    <scope>NUCLEOTIDE SEQUENCE [LARGE SCALE GENOMIC DNA]</scope>
    <source>
        <strain evidence="2 3">S3137</strain>
    </source>
</reference>
<gene>
    <name evidence="2" type="ORF">TW72_13330</name>
</gene>
<dbReference type="RefSeq" id="WP_045980389.1">
    <property type="nucleotide sequence ID" value="NZ_JXXY01000018.1"/>
</dbReference>
<dbReference type="OrthoDB" id="7042109at2"/>
<dbReference type="PATRIC" id="fig|151081.8.peg.3335"/>
<comment type="caution">
    <text evidence="2">The sequence shown here is derived from an EMBL/GenBank/DDBJ whole genome shotgun (WGS) entry which is preliminary data.</text>
</comment>
<feature type="transmembrane region" description="Helical" evidence="1">
    <location>
        <begin position="236"/>
        <end position="254"/>
    </location>
</feature>
<evidence type="ECO:0000256" key="1">
    <source>
        <dbReference type="SAM" id="Phobius"/>
    </source>
</evidence>
<dbReference type="EMBL" id="JXXZ01000010">
    <property type="protein sequence ID" value="KJY98698.1"/>
    <property type="molecule type" value="Genomic_DNA"/>
</dbReference>
<feature type="transmembrane region" description="Helical" evidence="1">
    <location>
        <begin position="344"/>
        <end position="366"/>
    </location>
</feature>
<evidence type="ECO:0008006" key="4">
    <source>
        <dbReference type="Google" id="ProtNLM"/>
    </source>
</evidence>
<keyword evidence="3" id="KW-1185">Reference proteome</keyword>
<evidence type="ECO:0000313" key="2">
    <source>
        <dbReference type="EMBL" id="KJY98698.1"/>
    </source>
</evidence>
<feature type="transmembrane region" description="Helical" evidence="1">
    <location>
        <begin position="131"/>
        <end position="151"/>
    </location>
</feature>
<proteinExistence type="predicted"/>
<protein>
    <recommendedName>
        <fullName evidence="4">Oligosaccharide repeat unit polymerase</fullName>
    </recommendedName>
</protein>
<keyword evidence="1" id="KW-1133">Transmembrane helix</keyword>
<feature type="transmembrane region" description="Helical" evidence="1">
    <location>
        <begin position="397"/>
        <end position="414"/>
    </location>
</feature>
<feature type="transmembrane region" description="Helical" evidence="1">
    <location>
        <begin position="171"/>
        <end position="190"/>
    </location>
</feature>
<feature type="transmembrane region" description="Helical" evidence="1">
    <location>
        <begin position="66"/>
        <end position="87"/>
    </location>
</feature>
<evidence type="ECO:0000313" key="3">
    <source>
        <dbReference type="Proteomes" id="UP000033664"/>
    </source>
</evidence>
<name>A0A0F4PUH8_9GAMM</name>
<keyword evidence="1" id="KW-0472">Membrane</keyword>
<organism evidence="2 3">
    <name type="scientific">Pseudoalteromonas ruthenica</name>
    <dbReference type="NCBI Taxonomy" id="151081"/>
    <lineage>
        <taxon>Bacteria</taxon>
        <taxon>Pseudomonadati</taxon>
        <taxon>Pseudomonadota</taxon>
        <taxon>Gammaproteobacteria</taxon>
        <taxon>Alteromonadales</taxon>
        <taxon>Pseudoalteromonadaceae</taxon>
        <taxon>Pseudoalteromonas</taxon>
    </lineage>
</organism>
<feature type="transmembrane region" description="Helical" evidence="1">
    <location>
        <begin position="42"/>
        <end position="59"/>
    </location>
</feature>
<keyword evidence="1" id="KW-0812">Transmembrane</keyword>
<sequence length="420" mass="46959">MPKPLYQSLVLAILYFLLLGYCHYEFVGKLFDYMKFNSELDLLKVFVSIISIVLIYIVSYSNRLKYTYLQLVYCLLLIPSLVLFAFGGGGYDFYLTTMMACLLMLMASKLFRPKVIVSHQINTIVLSRLLLLMIALYLLGIIAQGGLSYLNFNLSKVYEIRDEANSSLHPVFAYLSPIVGKIFIPLVIVMSVIQKQYLYAALGVASSIMVFGLTAHKSPLIYPILILAVYTIPKRMIARLLAVGAIGLVAISILDFTLKQELDSPLLGWFGSLISRRAILIPSHLNMLYLEFFSNNLHYYWADSRLSFGLIESPYPVTAAFLMGQEIFSDPELSANTGWVGSGYANAGLLGVAFYSLLVGVIISYFSSLGERCGERFIFSATFILMITIILSADLTTVILTHGLVAFLLITMLIKRNAFH</sequence>
<dbReference type="GeneID" id="58229476"/>
<accession>A0A0F4PUH8</accession>
<dbReference type="Proteomes" id="UP000033664">
    <property type="component" value="Unassembled WGS sequence"/>
</dbReference>
<feature type="transmembrane region" description="Helical" evidence="1">
    <location>
        <begin position="373"/>
        <end position="391"/>
    </location>
</feature>